<organism evidence="1 2">
    <name type="scientific">Pedobacter punctiformis</name>
    <dbReference type="NCBI Taxonomy" id="3004097"/>
    <lineage>
        <taxon>Bacteria</taxon>
        <taxon>Pseudomonadati</taxon>
        <taxon>Bacteroidota</taxon>
        <taxon>Sphingobacteriia</taxon>
        <taxon>Sphingobacteriales</taxon>
        <taxon>Sphingobacteriaceae</taxon>
        <taxon>Pedobacter</taxon>
    </lineage>
</organism>
<accession>A0ABT4LAN6</accession>
<name>A0ABT4LAN6_9SPHI</name>
<evidence type="ECO:0008006" key="3">
    <source>
        <dbReference type="Google" id="ProtNLM"/>
    </source>
</evidence>
<evidence type="ECO:0000313" key="1">
    <source>
        <dbReference type="EMBL" id="MCZ4244986.1"/>
    </source>
</evidence>
<dbReference type="RefSeq" id="WP_269428039.1">
    <property type="nucleotide sequence ID" value="NZ_JAPWGM010000004.1"/>
</dbReference>
<comment type="caution">
    <text evidence="1">The sequence shown here is derived from an EMBL/GenBank/DDBJ whole genome shotgun (WGS) entry which is preliminary data.</text>
</comment>
<sequence>MAKKIYIRTPKTSDTIQDDDLKVLSVFELPVINEDNEADQREGSVGIKDGIPVYHNGSELVPFGSALTFGNGLTESGGVAKLGGSLTEPYTIIDTTGNFFIMGNLSGAPGQVYPFLVLSDVGQGAIFGVQDSASSILSNIAFKNPNDPDLPTIVLTDGINRLGAFYASDTYDSDLDTWIPSLKKVKALIPAPSDLTPYQQRSEKGTANGYASLGADGKVPNSQIPALAISETFPVNSQAAMLALSTAGQGDVAVRTDISKSFILTQSPASTLANWQELLTPTDAVSSVNGQVGNVSLTTTEISEGSNKYYLDSRVDARITGKANLVGGNSFTGAQVLTGGSSYVQLTDDSGNQTIITGSALSTRTPAGVGTGVKADGLEHIGSGANNFKLYFPASFGNRTQTLQDKDGSVALIEDFASGQIIGADTTGKATGTTLQDVTTAGNVSVYELLFPSWKLPFKSINPNSRTWNLANDIASYGDFAISQSTTQSLSGFVQRLYFDPTGNIGIGTTSPSEKLEVNGNIKADNLGSGVYTPTFTAGANTTSAGGTDAHFMRLGNQVTVYGTVQATLTSGGSNSSVTISLPIASTLTNANDVVGHGSVGYAGYNPGVVVTGDVANARAVLVINAFSSAGNGITVNVPYSFTYTIK</sequence>
<reference evidence="1" key="1">
    <citation type="submission" date="2022-12" db="EMBL/GenBank/DDBJ databases">
        <title>Genome sequence of HCMS5-2.</title>
        <authorList>
            <person name="Woo H."/>
        </authorList>
    </citation>
    <scope>NUCLEOTIDE SEQUENCE</scope>
    <source>
        <strain evidence="1">HCMS5-2</strain>
    </source>
</reference>
<proteinExistence type="predicted"/>
<dbReference type="Proteomes" id="UP001144347">
    <property type="component" value="Unassembled WGS sequence"/>
</dbReference>
<evidence type="ECO:0000313" key="2">
    <source>
        <dbReference type="Proteomes" id="UP001144347"/>
    </source>
</evidence>
<protein>
    <recommendedName>
        <fullName evidence="3">Tail fiber protein</fullName>
    </recommendedName>
</protein>
<keyword evidence="2" id="KW-1185">Reference proteome</keyword>
<dbReference type="EMBL" id="JAPWGM010000004">
    <property type="protein sequence ID" value="MCZ4244986.1"/>
    <property type="molecule type" value="Genomic_DNA"/>
</dbReference>
<gene>
    <name evidence="1" type="ORF">O0955_13315</name>
</gene>